<dbReference type="GO" id="GO:0004312">
    <property type="term" value="F:fatty acid synthase activity"/>
    <property type="evidence" value="ECO:0007669"/>
    <property type="project" value="TreeGrafter"/>
</dbReference>
<name>C5H9G8_OPHUN</name>
<feature type="domain" description="Ketosynthase family 3 (KS3)" evidence="3">
    <location>
        <begin position="1"/>
        <end position="122"/>
    </location>
</feature>
<dbReference type="Gene3D" id="3.40.366.10">
    <property type="entry name" value="Malonyl-Coenzyme A Acyl Carrier Protein, domain 2"/>
    <property type="match status" value="1"/>
</dbReference>
<reference evidence="4" key="2">
    <citation type="journal article" date="2009" name="Appl. Environ. Microbiol.">
        <title>Insect-specific polyketide synthases (PKSs), potential PKS-nonribosomal peptide synthetase hybrids, and novel PKS clades in tropical fungi.</title>
        <authorList>
            <person name="Amnuaykanjanasin A."/>
            <person name="Phonghanpot S."/>
            <person name="Sengpanich N."/>
            <person name="Cheevadhanarak S."/>
            <person name="Tanticharoen M."/>
        </authorList>
    </citation>
    <scope>NUCLEOTIDE SEQUENCE</scope>
    <source>
        <strain evidence="4">KT3307</strain>
    </source>
</reference>
<organism evidence="4">
    <name type="scientific">Ophiocordyceps unilateralis</name>
    <name type="common">Zombie-ant fungus</name>
    <name type="synonym">Torrubia unilateralis</name>
    <dbReference type="NCBI Taxonomy" id="268505"/>
    <lineage>
        <taxon>Eukaryota</taxon>
        <taxon>Fungi</taxon>
        <taxon>Dikarya</taxon>
        <taxon>Ascomycota</taxon>
        <taxon>Pezizomycotina</taxon>
        <taxon>Sordariomycetes</taxon>
        <taxon>Hypocreomycetidae</taxon>
        <taxon>Hypocreales</taxon>
        <taxon>Ophiocordycipitaceae</taxon>
        <taxon>Ophiocordyceps</taxon>
    </lineage>
</organism>
<proteinExistence type="predicted"/>
<dbReference type="PANTHER" id="PTHR43775:SF37">
    <property type="entry name" value="SI:DKEY-61P9.11"/>
    <property type="match status" value="1"/>
</dbReference>
<dbReference type="Pfam" id="PF02801">
    <property type="entry name" value="Ketoacyl-synt_C"/>
    <property type="match status" value="1"/>
</dbReference>
<feature type="non-terminal residue" evidence="4">
    <location>
        <position position="1"/>
    </location>
</feature>
<sequence>GHGTGTQAGDKQEIEALRSVFEQHHSAANPLSVTSIKGNIGHCEAASGAASLVKLLLMFRKKEIPFQTGLGSINPSLGDLRSSGILIPRRTERWHRRQTTPRRAVLSNFGASGSNAALLVEEWDSGSRTTSSRHQVSDGDMERSAYVFALSAKSEIALQSAIGRHIQLLDREESRPPVRDVCYTATARRQHFDYRLSFACSSIDGLLTTLKSLHDTTFTSASNVTAMVFMFTGQGAQW</sequence>
<dbReference type="EMBL" id="FJ267490">
    <property type="protein sequence ID" value="ACR54167.1"/>
    <property type="molecule type" value="Genomic_DNA"/>
</dbReference>
<reference evidence="4" key="1">
    <citation type="submission" date="2008-09" db="EMBL/GenBank/DDBJ databases">
        <authorList>
            <person name="Punya J."/>
            <person name="Amnuaykanjanasin A."/>
            <person name="Pinsupa S."/>
        </authorList>
    </citation>
    <scope>NUCLEOTIDE SEQUENCE</scope>
    <source>
        <strain evidence="4">KT3307</strain>
    </source>
</reference>
<dbReference type="PROSITE" id="PS52004">
    <property type="entry name" value="KS3_2"/>
    <property type="match status" value="1"/>
</dbReference>
<dbReference type="PANTHER" id="PTHR43775">
    <property type="entry name" value="FATTY ACID SYNTHASE"/>
    <property type="match status" value="1"/>
</dbReference>
<evidence type="ECO:0000256" key="2">
    <source>
        <dbReference type="ARBA" id="ARBA00022553"/>
    </source>
</evidence>
<evidence type="ECO:0000313" key="4">
    <source>
        <dbReference type="EMBL" id="ACR54167.1"/>
    </source>
</evidence>
<dbReference type="InterPro" id="IPR020841">
    <property type="entry name" value="PKS_Beta-ketoAc_synthase_dom"/>
</dbReference>
<protein>
    <submittedName>
        <fullName evidence="4">Polyketide synthase Opu2R1_D8</fullName>
    </submittedName>
</protein>
<keyword evidence="1" id="KW-0596">Phosphopantetheine</keyword>
<dbReference type="Pfam" id="PF22621">
    <property type="entry name" value="CurL-like_PKS_C"/>
    <property type="match status" value="1"/>
</dbReference>
<dbReference type="InterPro" id="IPR001227">
    <property type="entry name" value="Ac_transferase_dom_sf"/>
</dbReference>
<feature type="non-terminal residue" evidence="4">
    <location>
        <position position="238"/>
    </location>
</feature>
<dbReference type="InterPro" id="IPR016039">
    <property type="entry name" value="Thiolase-like"/>
</dbReference>
<dbReference type="Gene3D" id="3.30.70.3290">
    <property type="match status" value="1"/>
</dbReference>
<dbReference type="GO" id="GO:0006633">
    <property type="term" value="P:fatty acid biosynthetic process"/>
    <property type="evidence" value="ECO:0007669"/>
    <property type="project" value="TreeGrafter"/>
</dbReference>
<dbReference type="AlphaFoldDB" id="C5H9G8"/>
<dbReference type="GO" id="GO:0044550">
    <property type="term" value="P:secondary metabolite biosynthetic process"/>
    <property type="evidence" value="ECO:0007669"/>
    <property type="project" value="TreeGrafter"/>
</dbReference>
<keyword evidence="2" id="KW-0597">Phosphoprotein</keyword>
<evidence type="ECO:0000259" key="3">
    <source>
        <dbReference type="PROSITE" id="PS52004"/>
    </source>
</evidence>
<dbReference type="InterPro" id="IPR014031">
    <property type="entry name" value="Ketoacyl_synth_C"/>
</dbReference>
<dbReference type="InterPro" id="IPR050091">
    <property type="entry name" value="PKS_NRPS_Biosynth_Enz"/>
</dbReference>
<evidence type="ECO:0000256" key="1">
    <source>
        <dbReference type="ARBA" id="ARBA00022450"/>
    </source>
</evidence>
<dbReference type="Gene3D" id="3.40.47.10">
    <property type="match status" value="1"/>
</dbReference>
<accession>C5H9G8</accession>
<dbReference type="SUPFAM" id="SSF53901">
    <property type="entry name" value="Thiolase-like"/>
    <property type="match status" value="1"/>
</dbReference>